<accession>A0ACC2LTY7</accession>
<name>A0ACC2LTY7_PERAE</name>
<sequence>MRTPPELSSFGESENPIRTLLLFSVSLPRDSSSKKQKACSLSLSNLAHWGKDTEDYRSLHRRTVIYCVQVPDGRRRQRSGNRH</sequence>
<evidence type="ECO:0000313" key="2">
    <source>
        <dbReference type="Proteomes" id="UP001234297"/>
    </source>
</evidence>
<protein>
    <submittedName>
        <fullName evidence="1">Uncharacterized protein</fullName>
    </submittedName>
</protein>
<dbReference type="Proteomes" id="UP001234297">
    <property type="component" value="Chromosome 3"/>
</dbReference>
<keyword evidence="2" id="KW-1185">Reference proteome</keyword>
<dbReference type="EMBL" id="CM056811">
    <property type="protein sequence ID" value="KAJ8636841.1"/>
    <property type="molecule type" value="Genomic_DNA"/>
</dbReference>
<gene>
    <name evidence="1" type="ORF">MRB53_011108</name>
</gene>
<proteinExistence type="predicted"/>
<reference evidence="1 2" key="1">
    <citation type="journal article" date="2022" name="Hortic Res">
        <title>A haplotype resolved chromosomal level avocado genome allows analysis of novel avocado genes.</title>
        <authorList>
            <person name="Nath O."/>
            <person name="Fletcher S.J."/>
            <person name="Hayward A."/>
            <person name="Shaw L.M."/>
            <person name="Masouleh A.K."/>
            <person name="Furtado A."/>
            <person name="Henry R.J."/>
            <person name="Mitter N."/>
        </authorList>
    </citation>
    <scope>NUCLEOTIDE SEQUENCE [LARGE SCALE GENOMIC DNA]</scope>
    <source>
        <strain evidence="2">cv. Hass</strain>
    </source>
</reference>
<comment type="caution">
    <text evidence="1">The sequence shown here is derived from an EMBL/GenBank/DDBJ whole genome shotgun (WGS) entry which is preliminary data.</text>
</comment>
<evidence type="ECO:0000313" key="1">
    <source>
        <dbReference type="EMBL" id="KAJ8636841.1"/>
    </source>
</evidence>
<organism evidence="1 2">
    <name type="scientific">Persea americana</name>
    <name type="common">Avocado</name>
    <dbReference type="NCBI Taxonomy" id="3435"/>
    <lineage>
        <taxon>Eukaryota</taxon>
        <taxon>Viridiplantae</taxon>
        <taxon>Streptophyta</taxon>
        <taxon>Embryophyta</taxon>
        <taxon>Tracheophyta</taxon>
        <taxon>Spermatophyta</taxon>
        <taxon>Magnoliopsida</taxon>
        <taxon>Magnoliidae</taxon>
        <taxon>Laurales</taxon>
        <taxon>Lauraceae</taxon>
        <taxon>Persea</taxon>
    </lineage>
</organism>